<dbReference type="InterPro" id="IPR011831">
    <property type="entry name" value="ADP-Glc_PPase"/>
</dbReference>
<dbReference type="SUPFAM" id="SSF51161">
    <property type="entry name" value="Trimeric LpxA-like enzymes"/>
    <property type="match status" value="1"/>
</dbReference>
<feature type="compositionally biased region" description="Polar residues" evidence="8">
    <location>
        <begin position="575"/>
        <end position="590"/>
    </location>
</feature>
<dbReference type="PROSITE" id="PS00808">
    <property type="entry name" value="ADP_GLC_PYROPHOSPH_1"/>
    <property type="match status" value="1"/>
</dbReference>
<protein>
    <recommendedName>
        <fullName evidence="3">glucose-1-phosphate adenylyltransferase</fullName>
        <ecNumber evidence="3">2.7.7.27</ecNumber>
    </recommendedName>
</protein>
<evidence type="ECO:0000256" key="3">
    <source>
        <dbReference type="ARBA" id="ARBA00012460"/>
    </source>
</evidence>
<evidence type="ECO:0000256" key="5">
    <source>
        <dbReference type="ARBA" id="ARBA00022695"/>
    </source>
</evidence>
<evidence type="ECO:0000256" key="2">
    <source>
        <dbReference type="ARBA" id="ARBA00010443"/>
    </source>
</evidence>
<dbReference type="InterPro" id="IPR005835">
    <property type="entry name" value="NTP_transferase_dom"/>
</dbReference>
<evidence type="ECO:0000256" key="7">
    <source>
        <dbReference type="ARBA" id="ARBA00022840"/>
    </source>
</evidence>
<keyword evidence="4" id="KW-0808">Transferase</keyword>
<feature type="region of interest" description="Disordered" evidence="8">
    <location>
        <begin position="575"/>
        <end position="596"/>
    </location>
</feature>
<keyword evidence="7" id="KW-0067">ATP-binding</keyword>
<dbReference type="CDD" id="cd02508">
    <property type="entry name" value="ADP_Glucose_PP"/>
    <property type="match status" value="1"/>
</dbReference>
<dbReference type="Pfam" id="PF25247">
    <property type="entry name" value="LbH_GLGC"/>
    <property type="match status" value="1"/>
</dbReference>
<dbReference type="InterPro" id="IPR011004">
    <property type="entry name" value="Trimer_LpxA-like_sf"/>
</dbReference>
<dbReference type="InterPro" id="IPR029044">
    <property type="entry name" value="Nucleotide-diphossugar_trans"/>
</dbReference>
<dbReference type="PANTHER" id="PTHR43523">
    <property type="entry name" value="GLUCOSE-1-PHOSPHATE ADENYLYLTRANSFERASE-RELATED"/>
    <property type="match status" value="1"/>
</dbReference>
<dbReference type="Gene3D" id="3.90.550.10">
    <property type="entry name" value="Spore Coat Polysaccharide Biosynthesis Protein SpsA, Chain A"/>
    <property type="match status" value="1"/>
</dbReference>
<dbReference type="EMBL" id="JAPMOS010000086">
    <property type="protein sequence ID" value="KAJ4455994.1"/>
    <property type="molecule type" value="Genomic_DNA"/>
</dbReference>
<accession>A0ABQ8U9J9</accession>
<proteinExistence type="inferred from homology"/>
<dbReference type="PROSITE" id="PS00810">
    <property type="entry name" value="ADP_GLC_PYROPHOSPH_3"/>
    <property type="match status" value="1"/>
</dbReference>
<dbReference type="Pfam" id="PF00483">
    <property type="entry name" value="NTP_transferase"/>
    <property type="match status" value="1"/>
</dbReference>
<sequence length="747" mass="78714">MEITGEDVAAVILGGGRGTRLFPLTVRRSKPAVPIAGRYRLIDVAISNCLNSGIRTIYVLTQYNSDSLHKHISQTYRFDQFNQGGVEILAAQQSYLGQTWDQGTADAVRQALRRRPDIVAGKKWVLILAGDHLYSMNLRELVRTHVAMSADCTLACTPVPASRASDFGIVNVQDGRVSAFVEKPKTTDPELAPFRMAVPLHLHRPSAPPAGLAGPGSSGSGAPEPLEYWASMGVYCFDADFLARCLTADEGIDFGKNIIPNLIAGGGARVLPPPPASPGTAQAEAAFFPRASSFSSIERVRGRDGAPAGPVVASFPFYGYWEDIGTIKSFFEANLSLTLPNPPFRFDEGRWRVFSEPDPCLPPARMGPGTRIEVGALLCNGSSVGSNTLLRHTLLGVRSQVGSNVELVDTIVMGCDYYAEASMRPADPVTTSADQHIFDAFLRDERLARERSVTPSTPPSTAGRASTMPPASAAQSPFSTAAAEPLVVGDTPPSPSPLPGFTAGTCTCAGTAGAAPSDDLPPLGIGSGSIIRSALIDKNARIGSGVRLVGVPPEAVATALPTLPSLVIATSASSGLTQPSSSAACSSPTGGLTPVPEDQQQVDQWVLSFDAPDYSFFVREGIVILPKGGSSDNCAPLVARLVMLIPASSQKTRHSPSCLVYALWVMSIARSCLFRGVIPNNSCIIAKVGCLREIAARGSNAATPQPTSDSTLPAHPPLPCHLMDEATTPTVSTPAIPPHRVSSFARF</sequence>
<dbReference type="GO" id="GO:0016779">
    <property type="term" value="F:nucleotidyltransferase activity"/>
    <property type="evidence" value="ECO:0007669"/>
    <property type="project" value="UniProtKB-KW"/>
</dbReference>
<evidence type="ECO:0000256" key="4">
    <source>
        <dbReference type="ARBA" id="ARBA00022679"/>
    </source>
</evidence>
<dbReference type="Proteomes" id="UP001141327">
    <property type="component" value="Unassembled WGS sequence"/>
</dbReference>
<feature type="region of interest" description="Disordered" evidence="8">
    <location>
        <begin position="448"/>
        <end position="478"/>
    </location>
</feature>
<keyword evidence="6" id="KW-0547">Nucleotide-binding</keyword>
<organism evidence="10 11">
    <name type="scientific">Paratrimastix pyriformis</name>
    <dbReference type="NCBI Taxonomy" id="342808"/>
    <lineage>
        <taxon>Eukaryota</taxon>
        <taxon>Metamonada</taxon>
        <taxon>Preaxostyla</taxon>
        <taxon>Paratrimastigidae</taxon>
        <taxon>Paratrimastix</taxon>
    </lineage>
</organism>
<evidence type="ECO:0000256" key="8">
    <source>
        <dbReference type="SAM" id="MobiDB-lite"/>
    </source>
</evidence>
<keyword evidence="11" id="KW-1185">Reference proteome</keyword>
<name>A0ABQ8U9J9_9EUKA</name>
<dbReference type="InterPro" id="IPR005836">
    <property type="entry name" value="ADP_Glu_pyroP_CS"/>
</dbReference>
<comment type="caution">
    <text evidence="10">The sequence shown here is derived from an EMBL/GenBank/DDBJ whole genome shotgun (WGS) entry which is preliminary data.</text>
</comment>
<evidence type="ECO:0000259" key="9">
    <source>
        <dbReference type="Pfam" id="PF00483"/>
    </source>
</evidence>
<evidence type="ECO:0000256" key="1">
    <source>
        <dbReference type="ARBA" id="ARBA00000956"/>
    </source>
</evidence>
<dbReference type="EC" id="2.7.7.27" evidence="3"/>
<reference evidence="10" key="1">
    <citation type="journal article" date="2022" name="bioRxiv">
        <title>Genomics of Preaxostyla Flagellates Illuminates Evolutionary Transitions and the Path Towards Mitochondrial Loss.</title>
        <authorList>
            <person name="Novak L.V.F."/>
            <person name="Treitli S.C."/>
            <person name="Pyrih J."/>
            <person name="Halakuc P."/>
            <person name="Pipaliya S.V."/>
            <person name="Vacek V."/>
            <person name="Brzon O."/>
            <person name="Soukal P."/>
            <person name="Eme L."/>
            <person name="Dacks J.B."/>
            <person name="Karnkowska A."/>
            <person name="Elias M."/>
            <person name="Hampl V."/>
        </authorList>
    </citation>
    <scope>NUCLEOTIDE SEQUENCE</scope>
    <source>
        <strain evidence="10">RCP-MX</strain>
    </source>
</reference>
<feature type="domain" description="Nucleotidyl transferase" evidence="9">
    <location>
        <begin position="10"/>
        <end position="337"/>
    </location>
</feature>
<evidence type="ECO:0000313" key="11">
    <source>
        <dbReference type="Proteomes" id="UP001141327"/>
    </source>
</evidence>
<keyword evidence="5 10" id="KW-0548">Nucleotidyltransferase</keyword>
<dbReference type="Gene3D" id="2.160.10.10">
    <property type="entry name" value="Hexapeptide repeat proteins"/>
    <property type="match status" value="2"/>
</dbReference>
<comment type="similarity">
    <text evidence="2">Belongs to the bacterial/plant glucose-1-phosphate adenylyltransferase family.</text>
</comment>
<evidence type="ECO:0000256" key="6">
    <source>
        <dbReference type="ARBA" id="ARBA00022741"/>
    </source>
</evidence>
<comment type="catalytic activity">
    <reaction evidence="1">
        <text>alpha-D-glucose 1-phosphate + ATP + H(+) = ADP-alpha-D-glucose + diphosphate</text>
        <dbReference type="Rhea" id="RHEA:12120"/>
        <dbReference type="ChEBI" id="CHEBI:15378"/>
        <dbReference type="ChEBI" id="CHEBI:30616"/>
        <dbReference type="ChEBI" id="CHEBI:33019"/>
        <dbReference type="ChEBI" id="CHEBI:57498"/>
        <dbReference type="ChEBI" id="CHEBI:58601"/>
        <dbReference type="EC" id="2.7.7.27"/>
    </reaction>
</comment>
<gene>
    <name evidence="10" type="ORF">PAPYR_8959</name>
</gene>
<feature type="compositionally biased region" description="Polar residues" evidence="8">
    <location>
        <begin position="453"/>
        <end position="464"/>
    </location>
</feature>
<evidence type="ECO:0000313" key="10">
    <source>
        <dbReference type="EMBL" id="KAJ4455994.1"/>
    </source>
</evidence>
<dbReference type="PANTHER" id="PTHR43523:SF12">
    <property type="entry name" value="GLUCOSE-1-PHOSPHATE ADENYLYLTRANSFERASE LARGE SUBUNIT 1, CHLOROPLASTIC-RELATED"/>
    <property type="match status" value="1"/>
</dbReference>
<dbReference type="SUPFAM" id="SSF53448">
    <property type="entry name" value="Nucleotide-diphospho-sugar transferases"/>
    <property type="match status" value="1"/>
</dbReference>